<dbReference type="EMBL" id="SMAH01000009">
    <property type="protein sequence ID" value="TCS97425.1"/>
    <property type="molecule type" value="Genomic_DNA"/>
</dbReference>
<comment type="caution">
    <text evidence="3">The sequence shown here is derived from an EMBL/GenBank/DDBJ whole genome shotgun (WGS) entry which is preliminary data.</text>
</comment>
<reference evidence="4 6" key="2">
    <citation type="submission" date="2019-07" db="EMBL/GenBank/DDBJ databases">
        <title>Tepidimonas ignava SPS-1037 draft genome.</title>
        <authorList>
            <person name="Da Costa M.S."/>
            <person name="Froufe H.J.C."/>
            <person name="Egas C."/>
            <person name="Albuquerque L."/>
        </authorList>
    </citation>
    <scope>NUCLEOTIDE SEQUENCE [LARGE SCALE GENOMIC DNA]</scope>
    <source>
        <strain evidence="4 6">SPS-1037</strain>
    </source>
</reference>
<dbReference type="AlphaFoldDB" id="A0A4R3LDI7"/>
<organism evidence="3 5">
    <name type="scientific">Tepidimonas ignava</name>
    <dbReference type="NCBI Taxonomy" id="114249"/>
    <lineage>
        <taxon>Bacteria</taxon>
        <taxon>Pseudomonadati</taxon>
        <taxon>Pseudomonadota</taxon>
        <taxon>Betaproteobacteria</taxon>
        <taxon>Burkholderiales</taxon>
        <taxon>Tepidimonas</taxon>
    </lineage>
</organism>
<dbReference type="Pfam" id="PF13466">
    <property type="entry name" value="STAS_2"/>
    <property type="match status" value="1"/>
</dbReference>
<feature type="region of interest" description="Disordered" evidence="1">
    <location>
        <begin position="71"/>
        <end position="91"/>
    </location>
</feature>
<dbReference type="SUPFAM" id="SSF52091">
    <property type="entry name" value="SpoIIaa-like"/>
    <property type="match status" value="1"/>
</dbReference>
<evidence type="ECO:0000313" key="6">
    <source>
        <dbReference type="Proteomes" id="UP000315577"/>
    </source>
</evidence>
<dbReference type="Proteomes" id="UP000315577">
    <property type="component" value="Unassembled WGS sequence"/>
</dbReference>
<feature type="domain" description="MlaB-like STAS" evidence="2">
    <location>
        <begin position="457"/>
        <end position="527"/>
    </location>
</feature>
<evidence type="ECO:0000256" key="1">
    <source>
        <dbReference type="SAM" id="MobiDB-lite"/>
    </source>
</evidence>
<dbReference type="EMBL" id="VJNC01000007">
    <property type="protein sequence ID" value="TSE22182.1"/>
    <property type="molecule type" value="Genomic_DNA"/>
</dbReference>
<keyword evidence="6" id="KW-1185">Reference proteome</keyword>
<sequence>MEPKVAGADAPPRGWAVLTRWWRRWRDSARQVRGLQQERAALQAALQRRRRHDEVRRAELQELRALLRRQRGEAAPAVPAPPRGDTAQPSAWPLPATPRSGTMEQIARIEAHMAQHWAGPAVAPNDAVPTPAPAVPEARQGGPGAAAAPRLAIDIVHPDPRGAMAMQAWLGHPALTELAVAFANGRFEVVQRGLHAMQQRSDDALLACVAGRLKLDLLWALSDREGYEAWAAQWAQRCGQPVLPWPVQVAATAATPGPRRVWRCPAHLGVAELQMWTTQGEPDGLDWCALETIDAEAAAALLERWQRWADEARVLTMAGTGVLLRRLKEATPSGRADVEPLWWRLRLAALRLLDRRASYDLVALDAYATAGLVLPSWQPPRALVVEVQALPEPALAAAPAAVEPVPVEAADEHDFPAVATALADWAPSQPAAAAPAAPASVTLDGVLCGDVGPVLARLDDALLRHEAAAGDTVPLLHIDAQGLRRLDFAAAGALLQWLLAARARGVRTEWHGVAPLVGLLLHTVGIDQVAEVRLRQ</sequence>
<protein>
    <submittedName>
        <fullName evidence="4">STAS domain protein</fullName>
    </submittedName>
    <submittedName>
        <fullName evidence="3">STAS domain-containing protein</fullName>
    </submittedName>
</protein>
<accession>A0A4R3LDI7</accession>
<evidence type="ECO:0000313" key="4">
    <source>
        <dbReference type="EMBL" id="TSE22182.1"/>
    </source>
</evidence>
<evidence type="ECO:0000313" key="3">
    <source>
        <dbReference type="EMBL" id="TCS97425.1"/>
    </source>
</evidence>
<dbReference type="Proteomes" id="UP000295536">
    <property type="component" value="Unassembled WGS sequence"/>
</dbReference>
<evidence type="ECO:0000259" key="2">
    <source>
        <dbReference type="Pfam" id="PF13466"/>
    </source>
</evidence>
<gene>
    <name evidence="3" type="ORF">EDC36_10926</name>
    <name evidence="4" type="ORF">Tigna_01350</name>
</gene>
<name>A0A4R3LDI7_9BURK</name>
<dbReference type="Gene3D" id="3.30.750.24">
    <property type="entry name" value="STAS domain"/>
    <property type="match status" value="1"/>
</dbReference>
<proteinExistence type="predicted"/>
<evidence type="ECO:0000313" key="5">
    <source>
        <dbReference type="Proteomes" id="UP000295536"/>
    </source>
</evidence>
<reference evidence="3 5" key="1">
    <citation type="submission" date="2019-03" db="EMBL/GenBank/DDBJ databases">
        <title>Genomic Encyclopedia of Type Strains, Phase IV (KMG-IV): sequencing the most valuable type-strain genomes for metagenomic binning, comparative biology and taxonomic classification.</title>
        <authorList>
            <person name="Goeker M."/>
        </authorList>
    </citation>
    <scope>NUCLEOTIDE SEQUENCE [LARGE SCALE GENOMIC DNA]</scope>
    <source>
        <strain evidence="3 5">DSM 12034</strain>
    </source>
</reference>
<dbReference type="InterPro" id="IPR058548">
    <property type="entry name" value="MlaB-like_STAS"/>
</dbReference>
<dbReference type="InterPro" id="IPR036513">
    <property type="entry name" value="STAS_dom_sf"/>
</dbReference>